<dbReference type="Proteomes" id="UP001054857">
    <property type="component" value="Unassembled WGS sequence"/>
</dbReference>
<evidence type="ECO:0000313" key="2">
    <source>
        <dbReference type="EMBL" id="GFR50206.1"/>
    </source>
</evidence>
<evidence type="ECO:0000313" key="3">
    <source>
        <dbReference type="Proteomes" id="UP001054857"/>
    </source>
</evidence>
<feature type="region of interest" description="Disordered" evidence="1">
    <location>
        <begin position="24"/>
        <end position="60"/>
    </location>
</feature>
<feature type="compositionally biased region" description="Acidic residues" evidence="1">
    <location>
        <begin position="37"/>
        <end position="52"/>
    </location>
</feature>
<reference evidence="2 3" key="1">
    <citation type="journal article" date="2021" name="Sci. Rep.">
        <title>Genome sequencing of the multicellular alga Astrephomene provides insights into convergent evolution of germ-soma differentiation.</title>
        <authorList>
            <person name="Yamashita S."/>
            <person name="Yamamoto K."/>
            <person name="Matsuzaki R."/>
            <person name="Suzuki S."/>
            <person name="Yamaguchi H."/>
            <person name="Hirooka S."/>
            <person name="Minakuchi Y."/>
            <person name="Miyagishima S."/>
            <person name="Kawachi M."/>
            <person name="Toyoda A."/>
            <person name="Nozaki H."/>
        </authorList>
    </citation>
    <scope>NUCLEOTIDE SEQUENCE [LARGE SCALE GENOMIC DNA]</scope>
    <source>
        <strain evidence="2 3">NIES-4017</strain>
    </source>
</reference>
<accession>A0AAD3E2M1</accession>
<dbReference type="EMBL" id="BMAR01000036">
    <property type="protein sequence ID" value="GFR50206.1"/>
    <property type="molecule type" value="Genomic_DNA"/>
</dbReference>
<sequence length="110" mass="12223">MAEELSELKAKLVAVDAGAAAAQGVEAQEEGAAIQEPELDEEKEDEASDEEPEAKRHVKQRRVPKRLLQISGALLSRSFVLRQMLRKPCTGGPQLLRQSKRVLRYSLSTR</sequence>
<protein>
    <submittedName>
        <fullName evidence="2">Uncharacterized protein</fullName>
    </submittedName>
</protein>
<feature type="compositionally biased region" description="Low complexity" evidence="1">
    <location>
        <begin position="24"/>
        <end position="36"/>
    </location>
</feature>
<keyword evidence="3" id="KW-1185">Reference proteome</keyword>
<proteinExistence type="predicted"/>
<name>A0AAD3E2M1_9CHLO</name>
<dbReference type="AlphaFoldDB" id="A0AAD3E2M1"/>
<comment type="caution">
    <text evidence="2">The sequence shown here is derived from an EMBL/GenBank/DDBJ whole genome shotgun (WGS) entry which is preliminary data.</text>
</comment>
<organism evidence="2 3">
    <name type="scientific">Astrephomene gubernaculifera</name>
    <dbReference type="NCBI Taxonomy" id="47775"/>
    <lineage>
        <taxon>Eukaryota</taxon>
        <taxon>Viridiplantae</taxon>
        <taxon>Chlorophyta</taxon>
        <taxon>core chlorophytes</taxon>
        <taxon>Chlorophyceae</taxon>
        <taxon>CS clade</taxon>
        <taxon>Chlamydomonadales</taxon>
        <taxon>Astrephomenaceae</taxon>
        <taxon>Astrephomene</taxon>
    </lineage>
</organism>
<gene>
    <name evidence="2" type="ORF">Agub_g12383</name>
</gene>
<evidence type="ECO:0000256" key="1">
    <source>
        <dbReference type="SAM" id="MobiDB-lite"/>
    </source>
</evidence>